<organism evidence="15 16">
    <name type="scientific">Cohnella zeiphila</name>
    <dbReference type="NCBI Taxonomy" id="2761120"/>
    <lineage>
        <taxon>Bacteria</taxon>
        <taxon>Bacillati</taxon>
        <taxon>Bacillota</taxon>
        <taxon>Bacilli</taxon>
        <taxon>Bacillales</taxon>
        <taxon>Paenibacillaceae</taxon>
        <taxon>Cohnella</taxon>
    </lineage>
</organism>
<dbReference type="SUPFAM" id="SSF158472">
    <property type="entry name" value="HAMP domain-like"/>
    <property type="match status" value="1"/>
</dbReference>
<keyword evidence="5" id="KW-0597">Phosphoprotein</keyword>
<evidence type="ECO:0000256" key="5">
    <source>
        <dbReference type="ARBA" id="ARBA00022553"/>
    </source>
</evidence>
<evidence type="ECO:0000256" key="8">
    <source>
        <dbReference type="ARBA" id="ARBA00022777"/>
    </source>
</evidence>
<evidence type="ECO:0000256" key="3">
    <source>
        <dbReference type="ARBA" id="ARBA00012438"/>
    </source>
</evidence>
<dbReference type="Gene3D" id="3.30.450.20">
    <property type="entry name" value="PAS domain"/>
    <property type="match status" value="1"/>
</dbReference>
<evidence type="ECO:0000256" key="1">
    <source>
        <dbReference type="ARBA" id="ARBA00000085"/>
    </source>
</evidence>
<dbReference type="Pfam" id="PF02518">
    <property type="entry name" value="HATPase_c"/>
    <property type="match status" value="1"/>
</dbReference>
<comment type="catalytic activity">
    <reaction evidence="1">
        <text>ATP + protein L-histidine = ADP + protein N-phospho-L-histidine.</text>
        <dbReference type="EC" id="2.7.13.3"/>
    </reaction>
</comment>
<protein>
    <recommendedName>
        <fullName evidence="3">histidine kinase</fullName>
        <ecNumber evidence="3">2.7.13.3</ecNumber>
    </recommendedName>
</protein>
<evidence type="ECO:0000256" key="10">
    <source>
        <dbReference type="ARBA" id="ARBA00023012"/>
    </source>
</evidence>
<dbReference type="InterPro" id="IPR004358">
    <property type="entry name" value="Sig_transdc_His_kin-like_C"/>
</dbReference>
<dbReference type="SMART" id="SM00387">
    <property type="entry name" value="HATPase_c"/>
    <property type="match status" value="1"/>
</dbReference>
<feature type="domain" description="HAMP" evidence="14">
    <location>
        <begin position="335"/>
        <end position="387"/>
    </location>
</feature>
<comment type="subcellular location">
    <subcellularLocation>
        <location evidence="2">Cell membrane</location>
        <topology evidence="2">Multi-pass membrane protein</topology>
    </subcellularLocation>
</comment>
<keyword evidence="10" id="KW-0902">Two-component regulatory system</keyword>
<dbReference type="PRINTS" id="PR00344">
    <property type="entry name" value="BCTRLSENSOR"/>
</dbReference>
<proteinExistence type="predicted"/>
<sequence length="604" mass="68362">MRGLIRNAYNNRTLRDKILLLNVLMIVFVLSVLAYFANHISSGIIIDKTEQSAVRELELIDSNLFTLIRSIEDYSKVVASNNRVQELLGELADRIDGGGQAEGVTDVLSMRPEMYAALANVISPNTPIFAASIFIDNQEIYSDRMIDSASIRSIADEKFLEEASISQKPTWSDLLKLRRNDGREENVFAVAKLVIDLNTGRKLGVVVLFIDEQTISGIFSENRSSTDSKQYIVKDGGRIISAENKGDLNRQVRDVVHIRADQFERLGRENKVILSRQGEKSLLSMQEFQKIDWRIVSLVPMHEIAKDETIIRRLILIVGALCLAFAFVSSYYISNTVTMPIRKLAAIMKKIRQGDMDVRAEPASNHELGMLTRGFNSLMDRIQELLKEVVTEQKAKQAFEFKLIQSQLNPHFLYNSLETILSLNKLERYEEAMQVTRTLADFYRRSLSGGRDIVPIRDEIRIIRDYLQIQKRRYANYMDFSLDVEEDIMDDSVPKLTLQPLVENAIYHGLKSRGNRGKIAIRGYRDGDRIVLEVFDDGIGIPEEKAALLLHGEPRDGKSGGFGLSSVDRRIKLLFGPEYGLRIASEIGSFTQVSVTIPAFKTEG</sequence>
<evidence type="ECO:0000256" key="6">
    <source>
        <dbReference type="ARBA" id="ARBA00022679"/>
    </source>
</evidence>
<keyword evidence="6" id="KW-0808">Transferase</keyword>
<dbReference type="PROSITE" id="PS50109">
    <property type="entry name" value="HIS_KIN"/>
    <property type="match status" value="1"/>
</dbReference>
<dbReference type="InterPro" id="IPR005467">
    <property type="entry name" value="His_kinase_dom"/>
</dbReference>
<dbReference type="PANTHER" id="PTHR34220:SF7">
    <property type="entry name" value="SENSOR HISTIDINE KINASE YPDA"/>
    <property type="match status" value="1"/>
</dbReference>
<keyword evidence="8 15" id="KW-0418">Kinase</keyword>
<dbReference type="InterPro" id="IPR010559">
    <property type="entry name" value="Sig_transdc_His_kin_internal"/>
</dbReference>
<evidence type="ECO:0000313" key="15">
    <source>
        <dbReference type="EMBL" id="MBB6731858.1"/>
    </source>
</evidence>
<evidence type="ECO:0000259" key="14">
    <source>
        <dbReference type="PROSITE" id="PS50885"/>
    </source>
</evidence>
<reference evidence="15 16" key="1">
    <citation type="submission" date="2020-08" db="EMBL/GenBank/DDBJ databases">
        <title>Cohnella phylogeny.</title>
        <authorList>
            <person name="Dunlap C."/>
        </authorList>
    </citation>
    <scope>NUCLEOTIDE SEQUENCE [LARGE SCALE GENOMIC DNA]</scope>
    <source>
        <strain evidence="15 16">CBP 2801</strain>
    </source>
</reference>
<keyword evidence="9" id="KW-0067">ATP-binding</keyword>
<keyword evidence="11 12" id="KW-0472">Membrane</keyword>
<dbReference type="InterPro" id="IPR036890">
    <property type="entry name" value="HATPase_C_sf"/>
</dbReference>
<dbReference type="GO" id="GO:0005886">
    <property type="term" value="C:plasma membrane"/>
    <property type="evidence" value="ECO:0007669"/>
    <property type="project" value="UniProtKB-SubCell"/>
</dbReference>
<dbReference type="EMBL" id="JACJVO010000016">
    <property type="protein sequence ID" value="MBB6731858.1"/>
    <property type="molecule type" value="Genomic_DNA"/>
</dbReference>
<evidence type="ECO:0000256" key="2">
    <source>
        <dbReference type="ARBA" id="ARBA00004651"/>
    </source>
</evidence>
<evidence type="ECO:0000256" key="11">
    <source>
        <dbReference type="ARBA" id="ARBA00023136"/>
    </source>
</evidence>
<name>A0A7X0VXE8_9BACL</name>
<feature type="transmembrane region" description="Helical" evidence="12">
    <location>
        <begin position="18"/>
        <end position="38"/>
    </location>
</feature>
<dbReference type="GO" id="GO:0005524">
    <property type="term" value="F:ATP binding"/>
    <property type="evidence" value="ECO:0007669"/>
    <property type="project" value="UniProtKB-KW"/>
</dbReference>
<dbReference type="SMART" id="SM00304">
    <property type="entry name" value="HAMP"/>
    <property type="match status" value="1"/>
</dbReference>
<evidence type="ECO:0000259" key="13">
    <source>
        <dbReference type="PROSITE" id="PS50109"/>
    </source>
</evidence>
<dbReference type="Pfam" id="PF00672">
    <property type="entry name" value="HAMP"/>
    <property type="match status" value="1"/>
</dbReference>
<comment type="caution">
    <text evidence="15">The sequence shown here is derived from an EMBL/GenBank/DDBJ whole genome shotgun (WGS) entry which is preliminary data.</text>
</comment>
<evidence type="ECO:0000313" key="16">
    <source>
        <dbReference type="Proteomes" id="UP000564644"/>
    </source>
</evidence>
<dbReference type="InterPro" id="IPR050640">
    <property type="entry name" value="Bact_2-comp_sensor_kinase"/>
</dbReference>
<accession>A0A7X0VXE8</accession>
<keyword evidence="4" id="KW-1003">Cell membrane</keyword>
<dbReference type="Gene3D" id="3.30.565.10">
    <property type="entry name" value="Histidine kinase-like ATPase, C-terminal domain"/>
    <property type="match status" value="1"/>
</dbReference>
<keyword evidence="12" id="KW-0812">Transmembrane</keyword>
<dbReference type="PROSITE" id="PS50885">
    <property type="entry name" value="HAMP"/>
    <property type="match status" value="1"/>
</dbReference>
<dbReference type="AlphaFoldDB" id="A0A7X0VXE8"/>
<keyword evidence="12" id="KW-1133">Transmembrane helix</keyword>
<feature type="transmembrane region" description="Helical" evidence="12">
    <location>
        <begin position="314"/>
        <end position="333"/>
    </location>
</feature>
<keyword evidence="7" id="KW-0547">Nucleotide-binding</keyword>
<dbReference type="CDD" id="cd06225">
    <property type="entry name" value="HAMP"/>
    <property type="match status" value="1"/>
</dbReference>
<dbReference type="InterPro" id="IPR003594">
    <property type="entry name" value="HATPase_dom"/>
</dbReference>
<dbReference type="Gene3D" id="1.10.8.500">
    <property type="entry name" value="HAMP domain in histidine kinase"/>
    <property type="match status" value="1"/>
</dbReference>
<keyword evidence="16" id="KW-1185">Reference proteome</keyword>
<evidence type="ECO:0000256" key="7">
    <source>
        <dbReference type="ARBA" id="ARBA00022741"/>
    </source>
</evidence>
<dbReference type="Proteomes" id="UP000564644">
    <property type="component" value="Unassembled WGS sequence"/>
</dbReference>
<dbReference type="SUPFAM" id="SSF55874">
    <property type="entry name" value="ATPase domain of HSP90 chaperone/DNA topoisomerase II/histidine kinase"/>
    <property type="match status" value="1"/>
</dbReference>
<dbReference type="GO" id="GO:0000155">
    <property type="term" value="F:phosphorelay sensor kinase activity"/>
    <property type="evidence" value="ECO:0007669"/>
    <property type="project" value="InterPro"/>
</dbReference>
<evidence type="ECO:0000256" key="4">
    <source>
        <dbReference type="ARBA" id="ARBA00022475"/>
    </source>
</evidence>
<dbReference type="InterPro" id="IPR003660">
    <property type="entry name" value="HAMP_dom"/>
</dbReference>
<dbReference type="Pfam" id="PF06580">
    <property type="entry name" value="His_kinase"/>
    <property type="match status" value="1"/>
</dbReference>
<dbReference type="EC" id="2.7.13.3" evidence="3"/>
<evidence type="ECO:0000256" key="9">
    <source>
        <dbReference type="ARBA" id="ARBA00022840"/>
    </source>
</evidence>
<gene>
    <name evidence="15" type="ORF">H7C18_13135</name>
</gene>
<evidence type="ECO:0000256" key="12">
    <source>
        <dbReference type="SAM" id="Phobius"/>
    </source>
</evidence>
<feature type="domain" description="Histidine kinase" evidence="13">
    <location>
        <begin position="498"/>
        <end position="601"/>
    </location>
</feature>
<dbReference type="PANTHER" id="PTHR34220">
    <property type="entry name" value="SENSOR HISTIDINE KINASE YPDA"/>
    <property type="match status" value="1"/>
</dbReference>
<dbReference type="RefSeq" id="WP_185129532.1">
    <property type="nucleotide sequence ID" value="NZ_JACJVO010000016.1"/>
</dbReference>